<protein>
    <recommendedName>
        <fullName evidence="10">Fimbrillin-A associated anchor s Mfa1 and Mfa2 family protein</fullName>
    </recommendedName>
</protein>
<evidence type="ECO:0000256" key="1">
    <source>
        <dbReference type="ARBA" id="ARBA00004442"/>
    </source>
</evidence>
<dbReference type="EMBL" id="CBCJ010000191">
    <property type="protein sequence ID" value="CDA72112.1"/>
    <property type="molecule type" value="Genomic_DNA"/>
</dbReference>
<proteinExistence type="inferred from homology"/>
<dbReference type="AlphaFoldDB" id="R6D323"/>
<reference evidence="8" key="1">
    <citation type="submission" date="2012-11" db="EMBL/GenBank/DDBJ databases">
        <title>Dependencies among metagenomic species, viruses, plasmids and units of genetic variation.</title>
        <authorList>
            <person name="Nielsen H.B."/>
            <person name="Almeida M."/>
            <person name="Juncker A.S."/>
            <person name="Rasmussen S."/>
            <person name="Li J."/>
            <person name="Sunagawa S."/>
            <person name="Plichta D."/>
            <person name="Gautier L."/>
            <person name="Le Chatelier E."/>
            <person name="Peletier E."/>
            <person name="Bonde I."/>
            <person name="Nielsen T."/>
            <person name="Manichanh C."/>
            <person name="Arumugam M."/>
            <person name="Batto J."/>
            <person name="Santos M.B.Q.D."/>
            <person name="Blom N."/>
            <person name="Borruel N."/>
            <person name="Burgdorf K.S."/>
            <person name="Boumezbeur F."/>
            <person name="Casellas F."/>
            <person name="Dore J."/>
            <person name="Guarner F."/>
            <person name="Hansen T."/>
            <person name="Hildebrand F."/>
            <person name="Kaas R.S."/>
            <person name="Kennedy S."/>
            <person name="Kristiansen K."/>
            <person name="Kultima J.R."/>
            <person name="Leonard P."/>
            <person name="Levenez F."/>
            <person name="Lund O."/>
            <person name="Moumen B."/>
            <person name="Le Paslier D."/>
            <person name="Pons N."/>
            <person name="Pedersen O."/>
            <person name="Prifti E."/>
            <person name="Qin J."/>
            <person name="Raes J."/>
            <person name="Tap J."/>
            <person name="Tims S."/>
            <person name="Ussery D.W."/>
            <person name="Yamada T."/>
            <person name="MetaHit consortium"/>
            <person name="Renault P."/>
            <person name="Sicheritz-Ponten T."/>
            <person name="Bork P."/>
            <person name="Wang J."/>
            <person name="Brunak S."/>
            <person name="Ehrlich S.D."/>
        </authorList>
    </citation>
    <scope>NUCLEOTIDE SEQUENCE [LARGE SCALE GENOMIC DNA]</scope>
</reference>
<evidence type="ECO:0000256" key="5">
    <source>
        <dbReference type="ARBA" id="ARBA00023139"/>
    </source>
</evidence>
<comment type="caution">
    <text evidence="8">The sequence shown here is derived from an EMBL/GenBank/DDBJ whole genome shotgun (WGS) entry which is preliminary data.</text>
</comment>
<keyword evidence="7" id="KW-0449">Lipoprotein</keyword>
<dbReference type="Proteomes" id="UP000018362">
    <property type="component" value="Unassembled WGS sequence"/>
</dbReference>
<keyword evidence="4" id="KW-0472">Membrane</keyword>
<evidence type="ECO:0000256" key="2">
    <source>
        <dbReference type="ARBA" id="ARBA00007248"/>
    </source>
</evidence>
<organism evidence="8 9">
    <name type="scientific">Phocaeicola coprocola CAG:162</name>
    <dbReference type="NCBI Taxonomy" id="1263040"/>
    <lineage>
        <taxon>Bacteria</taxon>
        <taxon>Pseudomonadati</taxon>
        <taxon>Bacteroidota</taxon>
        <taxon>Bacteroidia</taxon>
        <taxon>Bacteroidales</taxon>
        <taxon>Bacteroidaceae</taxon>
        <taxon>Phocaeicola</taxon>
    </lineage>
</organism>
<dbReference type="InterPro" id="IPR014941">
    <property type="entry name" value="FimB/Mfa2/Mfa3"/>
</dbReference>
<name>R6D323_9BACT</name>
<evidence type="ECO:0000256" key="3">
    <source>
        <dbReference type="ARBA" id="ARBA00022729"/>
    </source>
</evidence>
<evidence type="ECO:0000313" key="8">
    <source>
        <dbReference type="EMBL" id="CDA72112.1"/>
    </source>
</evidence>
<dbReference type="GO" id="GO:0009279">
    <property type="term" value="C:cell outer membrane"/>
    <property type="evidence" value="ECO:0007669"/>
    <property type="project" value="UniProtKB-SubCell"/>
</dbReference>
<keyword evidence="6" id="KW-0998">Cell outer membrane</keyword>
<accession>R6D323</accession>
<keyword evidence="3" id="KW-0732">Signal</keyword>
<evidence type="ECO:0000313" key="9">
    <source>
        <dbReference type="Proteomes" id="UP000018362"/>
    </source>
</evidence>
<evidence type="ECO:0000256" key="6">
    <source>
        <dbReference type="ARBA" id="ARBA00023237"/>
    </source>
</evidence>
<evidence type="ECO:0000256" key="4">
    <source>
        <dbReference type="ARBA" id="ARBA00023136"/>
    </source>
</evidence>
<comment type="similarity">
    <text evidence="2">Belongs to the bacteroidetes fimbrillin superfamily. FimB/Mfa2 family.</text>
</comment>
<comment type="subcellular location">
    <subcellularLocation>
        <location evidence="1">Cell outer membrane</location>
    </subcellularLocation>
</comment>
<keyword evidence="5" id="KW-0564">Palmitate</keyword>
<evidence type="ECO:0008006" key="10">
    <source>
        <dbReference type="Google" id="ProtNLM"/>
    </source>
</evidence>
<gene>
    <name evidence="8" type="ORF">BN509_00421</name>
</gene>
<dbReference type="Pfam" id="PF08842">
    <property type="entry name" value="Mfa2"/>
    <property type="match status" value="1"/>
</dbReference>
<evidence type="ECO:0000256" key="7">
    <source>
        <dbReference type="ARBA" id="ARBA00023288"/>
    </source>
</evidence>
<sequence length="243" mass="26870">MFYGFYNVQDGNIVGDNNREVSLPVGKYNIVYWGTPKYEEPIHTTPAIDEPGLSIGSDLSKLYFGLRQYNKDTTYIPVYDLVHTNKEVNIGQEDLEANMERVVAGLKVIVKTKNNAVINSNITDMQVLIGGIAEKINLYTAEPENKTKTVKFDLVRSVDNTEMSNAMVMVFPSAPNPLLTLLITLKDGSVHTLSKNLESTLVANTRLTVNIVIGDIFAGGSSGNFTIDNWNESSETIEFPVVD</sequence>